<dbReference type="SUPFAM" id="SSF53448">
    <property type="entry name" value="Nucleotide-diphospho-sugar transferases"/>
    <property type="match status" value="1"/>
</dbReference>
<dbReference type="PANTHER" id="PTHR10859:SF91">
    <property type="entry name" value="DOLICHYL-PHOSPHATE BETA-GLUCOSYLTRANSFERASE"/>
    <property type="match status" value="1"/>
</dbReference>
<name>A0A1N7RZ16_9BURK</name>
<dbReference type="GO" id="GO:0006487">
    <property type="term" value="P:protein N-linked glycosylation"/>
    <property type="evidence" value="ECO:0007669"/>
    <property type="project" value="TreeGrafter"/>
</dbReference>
<evidence type="ECO:0000256" key="2">
    <source>
        <dbReference type="ARBA" id="ARBA00022475"/>
    </source>
</evidence>
<sequence length="595" mass="66734">MNFAPCIVIPIYNHKDAIGATVANLAVQRLPIFVVDDGSDAATQQVLAALAQQYAGQLTLLRLPVNGGKGAAVMAGLRAARDAGYTHALQIDADGQHDATDVPRFIDAARAEPGAVILGRPVYDESVPKARLYGRYLTHVWVWIETLSLTIRDSMCGFRLYPLALACELIDSVALPTRMDFDIEILVRLHWRRAAFRSIPTRVTYAADGLSHFDVLWDNVRISRSHTRLAFGMLWRLPMLLAHKVMPRRDAPAADMREPDERNGQREQHEQHERHERHEPRGQDWWRIAERGSHLGMALLVLSCKLFGRRFTALWLHPIVAYFLLTGRAARKASGNYFTHLGASAPHGETPRPGWLSAYRHMLAFAQSGFDKLAAWSGRVDDTDVKFEDRSAFEALIASGKGALVIGAHLGNLEMTRALAVQGAHAKVTAVVYTEHARRFNSVLASANSEFARHLLEIGDFGPETAMMMQERVDAGELLVIVGDRVPAHEAGRTTDAHFLGVRAPFAQGPYVLAHALGCPVYLFFCLKERDGYRLYFEPFAERIELPRRERAQHLAAWAQRYAARLEHYCRKAPYQWFNFFDFWAGSKRGANGRT</sequence>
<dbReference type="InterPro" id="IPR029044">
    <property type="entry name" value="Nucleotide-diphossugar_trans"/>
</dbReference>
<keyword evidence="3" id="KW-0997">Cell inner membrane</keyword>
<dbReference type="InterPro" id="IPR004960">
    <property type="entry name" value="LipA_acyltrans"/>
</dbReference>
<feature type="region of interest" description="Disordered" evidence="7">
    <location>
        <begin position="251"/>
        <end position="280"/>
    </location>
</feature>
<comment type="subcellular location">
    <subcellularLocation>
        <location evidence="1">Cell inner membrane</location>
    </subcellularLocation>
</comment>
<accession>A0A1N7RZ16</accession>
<dbReference type="GO" id="GO:0009247">
    <property type="term" value="P:glycolipid biosynthetic process"/>
    <property type="evidence" value="ECO:0007669"/>
    <property type="project" value="UniProtKB-ARBA"/>
</dbReference>
<keyword evidence="5" id="KW-0472">Membrane</keyword>
<protein>
    <submittedName>
        <fullName evidence="9">Putative acyltransferase</fullName>
    </submittedName>
</protein>
<organism evidence="9 10">
    <name type="scientific">Paraburkholderia ribeironis</name>
    <dbReference type="NCBI Taxonomy" id="1247936"/>
    <lineage>
        <taxon>Bacteria</taxon>
        <taxon>Pseudomonadati</taxon>
        <taxon>Pseudomonadota</taxon>
        <taxon>Betaproteobacteria</taxon>
        <taxon>Burkholderiales</taxon>
        <taxon>Burkholderiaceae</taxon>
        <taxon>Paraburkholderia</taxon>
    </lineage>
</organism>
<dbReference type="GO" id="GO:0005886">
    <property type="term" value="C:plasma membrane"/>
    <property type="evidence" value="ECO:0007669"/>
    <property type="project" value="UniProtKB-SubCell"/>
</dbReference>
<evidence type="ECO:0000259" key="8">
    <source>
        <dbReference type="Pfam" id="PF00535"/>
    </source>
</evidence>
<dbReference type="PANTHER" id="PTHR10859">
    <property type="entry name" value="GLYCOSYL TRANSFERASE"/>
    <property type="match status" value="1"/>
</dbReference>
<dbReference type="Pfam" id="PF03279">
    <property type="entry name" value="Lip_A_acyltrans"/>
    <property type="match status" value="1"/>
</dbReference>
<dbReference type="AlphaFoldDB" id="A0A1N7RZ16"/>
<feature type="domain" description="Glycosyltransferase 2-like" evidence="8">
    <location>
        <begin position="6"/>
        <end position="136"/>
    </location>
</feature>
<evidence type="ECO:0000256" key="3">
    <source>
        <dbReference type="ARBA" id="ARBA00022519"/>
    </source>
</evidence>
<evidence type="ECO:0000256" key="4">
    <source>
        <dbReference type="ARBA" id="ARBA00022679"/>
    </source>
</evidence>
<evidence type="ECO:0000256" key="7">
    <source>
        <dbReference type="SAM" id="MobiDB-lite"/>
    </source>
</evidence>
<keyword evidence="4 9" id="KW-0808">Transferase</keyword>
<dbReference type="Gene3D" id="3.90.550.10">
    <property type="entry name" value="Spore Coat Polysaccharide Biosynthesis Protein SpsA, Chain A"/>
    <property type="match status" value="1"/>
</dbReference>
<evidence type="ECO:0000256" key="5">
    <source>
        <dbReference type="ARBA" id="ARBA00023136"/>
    </source>
</evidence>
<keyword evidence="10" id="KW-1185">Reference proteome</keyword>
<dbReference type="Proteomes" id="UP000187012">
    <property type="component" value="Unassembled WGS sequence"/>
</dbReference>
<evidence type="ECO:0000256" key="6">
    <source>
        <dbReference type="ARBA" id="ARBA00023315"/>
    </source>
</evidence>
<keyword evidence="6 9" id="KW-0012">Acyltransferase</keyword>
<dbReference type="CDD" id="cd07984">
    <property type="entry name" value="LPLAT_LABLAT-like"/>
    <property type="match status" value="1"/>
</dbReference>
<dbReference type="InterPro" id="IPR001173">
    <property type="entry name" value="Glyco_trans_2-like"/>
</dbReference>
<evidence type="ECO:0000313" key="9">
    <source>
        <dbReference type="EMBL" id="SIT40324.1"/>
    </source>
</evidence>
<evidence type="ECO:0000313" key="10">
    <source>
        <dbReference type="Proteomes" id="UP000187012"/>
    </source>
</evidence>
<dbReference type="GO" id="GO:0016746">
    <property type="term" value="F:acyltransferase activity"/>
    <property type="evidence" value="ECO:0007669"/>
    <property type="project" value="UniProtKB-KW"/>
</dbReference>
<dbReference type="CDD" id="cd04179">
    <property type="entry name" value="DPM_DPG-synthase_like"/>
    <property type="match status" value="1"/>
</dbReference>
<dbReference type="Pfam" id="PF00535">
    <property type="entry name" value="Glycos_transf_2"/>
    <property type="match status" value="1"/>
</dbReference>
<dbReference type="OrthoDB" id="9808633at2"/>
<evidence type="ECO:0000256" key="1">
    <source>
        <dbReference type="ARBA" id="ARBA00004533"/>
    </source>
</evidence>
<dbReference type="STRING" id="1247936.BN2475_250117"/>
<reference evidence="9 10" key="1">
    <citation type="submission" date="2016-12" db="EMBL/GenBank/DDBJ databases">
        <authorList>
            <person name="Song W.-J."/>
            <person name="Kurnit D.M."/>
        </authorList>
    </citation>
    <scope>NUCLEOTIDE SEQUENCE [LARGE SCALE GENOMIC DNA]</scope>
    <source>
        <strain evidence="9 10">STM7296</strain>
    </source>
</reference>
<proteinExistence type="predicted"/>
<gene>
    <name evidence="9" type="ORF">BN2475_250117</name>
</gene>
<keyword evidence="2" id="KW-1003">Cell membrane</keyword>
<dbReference type="RefSeq" id="WP_094779799.1">
    <property type="nucleotide sequence ID" value="NZ_CYGX02000025.1"/>
</dbReference>
<dbReference type="EMBL" id="CYGX02000025">
    <property type="protein sequence ID" value="SIT40324.1"/>
    <property type="molecule type" value="Genomic_DNA"/>
</dbReference>